<keyword evidence="4 10" id="KW-0964">Secreted</keyword>
<evidence type="ECO:0000256" key="7">
    <source>
        <dbReference type="ARBA" id="ARBA00022940"/>
    </source>
</evidence>
<name>A0A5N3VP25_MUNMU</name>
<accession>A0A5N3VP25</accession>
<comment type="subcellular location">
    <subcellularLocation>
        <location evidence="2 10">Secreted</location>
    </subcellularLocation>
</comment>
<keyword evidence="8 10" id="KW-0044">Antibiotic</keyword>
<gene>
    <name evidence="12" type="ORF">FD754_015858</name>
</gene>
<keyword evidence="13" id="KW-1185">Reference proteome</keyword>
<dbReference type="PANTHER" id="PTHR15001">
    <property type="entry name" value="BETA-DEFENSIN 123-RELATED"/>
    <property type="match status" value="1"/>
</dbReference>
<evidence type="ECO:0000256" key="10">
    <source>
        <dbReference type="RuleBase" id="RU231113"/>
    </source>
</evidence>
<dbReference type="Pfam" id="PF13841">
    <property type="entry name" value="Defensin_beta_2"/>
    <property type="match status" value="1"/>
</dbReference>
<comment type="caution">
    <text evidence="12">The sequence shown here is derived from an EMBL/GenBank/DDBJ whole genome shotgun (WGS) entry which is preliminary data.</text>
</comment>
<sequence length="118" mass="13818">MLMLSHFSSVRLFVTLWTVACQVPLSLGFSRQAYGITEQFKRCWNQYIHGYCRKICRKTEVREVLCENGRYCCLSIVELEERKKITKPPRPKPVTVALTLPPDYFVEQNSTHIHKKPT</sequence>
<dbReference type="EMBL" id="VCEA01000002">
    <property type="protein sequence ID" value="KAB0351001.1"/>
    <property type="molecule type" value="Genomic_DNA"/>
</dbReference>
<feature type="domain" description="Beta-defensin" evidence="11">
    <location>
        <begin position="42"/>
        <end position="73"/>
    </location>
</feature>
<evidence type="ECO:0000256" key="6">
    <source>
        <dbReference type="ARBA" id="ARBA00022729"/>
    </source>
</evidence>
<dbReference type="GO" id="GO:0005576">
    <property type="term" value="C:extracellular region"/>
    <property type="evidence" value="ECO:0007669"/>
    <property type="project" value="UniProtKB-SubCell"/>
</dbReference>
<comment type="similarity">
    <text evidence="3 10">Belongs to the beta-defensin family.</text>
</comment>
<feature type="chain" id="PRO_5024468437" description="Beta-defensin" evidence="10">
    <location>
        <begin position="29"/>
        <end position="118"/>
    </location>
</feature>
<keyword evidence="9" id="KW-1015">Disulfide bond</keyword>
<dbReference type="AlphaFoldDB" id="A0A5N3VP25"/>
<evidence type="ECO:0000256" key="5">
    <source>
        <dbReference type="ARBA" id="ARBA00022529"/>
    </source>
</evidence>
<evidence type="ECO:0000256" key="2">
    <source>
        <dbReference type="ARBA" id="ARBA00004613"/>
    </source>
</evidence>
<dbReference type="GO" id="GO:0042742">
    <property type="term" value="P:defense response to bacterium"/>
    <property type="evidence" value="ECO:0007669"/>
    <property type="project" value="UniProtKB-UniRule"/>
</dbReference>
<keyword evidence="5 10" id="KW-0929">Antimicrobial</keyword>
<keyword evidence="6 10" id="KW-0732">Signal</keyword>
<dbReference type="InterPro" id="IPR050544">
    <property type="entry name" value="Beta-defensin"/>
</dbReference>
<evidence type="ECO:0000256" key="3">
    <source>
        <dbReference type="ARBA" id="ARBA00007371"/>
    </source>
</evidence>
<keyword evidence="7 10" id="KW-0211">Defensin</keyword>
<evidence type="ECO:0000313" key="12">
    <source>
        <dbReference type="EMBL" id="KAB0351001.1"/>
    </source>
</evidence>
<reference evidence="12 13" key="1">
    <citation type="submission" date="2019-06" db="EMBL/GenBank/DDBJ databases">
        <title>Discovery of a novel chromosome fission-fusion reversal in muntjac.</title>
        <authorList>
            <person name="Mudd A.B."/>
            <person name="Bredeson J.V."/>
            <person name="Baum R."/>
            <person name="Hockemeyer D."/>
            <person name="Rokhsar D.S."/>
        </authorList>
    </citation>
    <scope>NUCLEOTIDE SEQUENCE [LARGE SCALE GENOMIC DNA]</scope>
    <source>
        <strain evidence="12">UTSW_UCB_Mm</strain>
        <tissue evidence="12">Fibroblast cell line</tissue>
    </source>
</reference>
<proteinExistence type="inferred from homology"/>
<evidence type="ECO:0000256" key="9">
    <source>
        <dbReference type="ARBA" id="ARBA00023157"/>
    </source>
</evidence>
<dbReference type="GO" id="GO:0045087">
    <property type="term" value="P:innate immune response"/>
    <property type="evidence" value="ECO:0007669"/>
    <property type="project" value="InterPro"/>
</dbReference>
<organism evidence="12 13">
    <name type="scientific">Muntiacus muntjak</name>
    <name type="common">Barking deer</name>
    <name type="synonym">Indian muntjac</name>
    <dbReference type="NCBI Taxonomy" id="9888"/>
    <lineage>
        <taxon>Eukaryota</taxon>
        <taxon>Metazoa</taxon>
        <taxon>Chordata</taxon>
        <taxon>Craniata</taxon>
        <taxon>Vertebrata</taxon>
        <taxon>Euteleostomi</taxon>
        <taxon>Mammalia</taxon>
        <taxon>Eutheria</taxon>
        <taxon>Laurasiatheria</taxon>
        <taxon>Artiodactyla</taxon>
        <taxon>Ruminantia</taxon>
        <taxon>Pecora</taxon>
        <taxon>Cervidae</taxon>
        <taxon>Muntiacinae</taxon>
        <taxon>Muntiacus</taxon>
    </lineage>
</organism>
<feature type="signal peptide" evidence="10">
    <location>
        <begin position="1"/>
        <end position="28"/>
    </location>
</feature>
<evidence type="ECO:0000256" key="1">
    <source>
        <dbReference type="ARBA" id="ARBA00002878"/>
    </source>
</evidence>
<comment type="function">
    <text evidence="1 10">Has antibacterial activity.</text>
</comment>
<dbReference type="Proteomes" id="UP000326458">
    <property type="component" value="Unassembled WGS sequence"/>
</dbReference>
<evidence type="ECO:0000313" key="13">
    <source>
        <dbReference type="Proteomes" id="UP000326458"/>
    </source>
</evidence>
<evidence type="ECO:0000256" key="4">
    <source>
        <dbReference type="ARBA" id="ARBA00022525"/>
    </source>
</evidence>
<evidence type="ECO:0000256" key="8">
    <source>
        <dbReference type="ARBA" id="ARBA00023022"/>
    </source>
</evidence>
<protein>
    <recommendedName>
        <fullName evidence="10">Beta-defensin</fullName>
    </recommendedName>
</protein>
<dbReference type="PANTHER" id="PTHR15001:SF3">
    <property type="entry name" value="BETA-DEFENSIN 123"/>
    <property type="match status" value="1"/>
</dbReference>
<evidence type="ECO:0000259" key="11">
    <source>
        <dbReference type="Pfam" id="PF13841"/>
    </source>
</evidence>
<dbReference type="InterPro" id="IPR025933">
    <property type="entry name" value="Beta_defensin_dom"/>
</dbReference>